<keyword evidence="2" id="KW-1133">Transmembrane helix</keyword>
<gene>
    <name evidence="3" type="ORF">EST38_g2605</name>
</gene>
<comment type="caution">
    <text evidence="3">The sequence shown here is derived from an EMBL/GenBank/DDBJ whole genome shotgun (WGS) entry which is preliminary data.</text>
</comment>
<keyword evidence="2" id="KW-0472">Membrane</keyword>
<dbReference type="OrthoDB" id="3351617at2759"/>
<feature type="compositionally biased region" description="Low complexity" evidence="1">
    <location>
        <begin position="294"/>
        <end position="315"/>
    </location>
</feature>
<protein>
    <submittedName>
        <fullName evidence="3">Uncharacterized protein</fullName>
    </submittedName>
</protein>
<name>A0A4Q2DU89_9AGAR</name>
<feature type="region of interest" description="Disordered" evidence="1">
    <location>
        <begin position="280"/>
        <end position="321"/>
    </location>
</feature>
<dbReference type="Proteomes" id="UP000290288">
    <property type="component" value="Unassembled WGS sequence"/>
</dbReference>
<feature type="transmembrane region" description="Helical" evidence="2">
    <location>
        <begin position="6"/>
        <end position="21"/>
    </location>
</feature>
<organism evidence="3 4">
    <name type="scientific">Candolleomyces aberdarensis</name>
    <dbReference type="NCBI Taxonomy" id="2316362"/>
    <lineage>
        <taxon>Eukaryota</taxon>
        <taxon>Fungi</taxon>
        <taxon>Dikarya</taxon>
        <taxon>Basidiomycota</taxon>
        <taxon>Agaricomycotina</taxon>
        <taxon>Agaricomycetes</taxon>
        <taxon>Agaricomycetidae</taxon>
        <taxon>Agaricales</taxon>
        <taxon>Agaricineae</taxon>
        <taxon>Psathyrellaceae</taxon>
        <taxon>Candolleomyces</taxon>
    </lineage>
</organism>
<evidence type="ECO:0000256" key="2">
    <source>
        <dbReference type="SAM" id="Phobius"/>
    </source>
</evidence>
<accession>A0A4Q2DU89</accession>
<evidence type="ECO:0000313" key="4">
    <source>
        <dbReference type="Proteomes" id="UP000290288"/>
    </source>
</evidence>
<feature type="transmembrane region" description="Helical" evidence="2">
    <location>
        <begin position="33"/>
        <end position="55"/>
    </location>
</feature>
<feature type="transmembrane region" description="Helical" evidence="2">
    <location>
        <begin position="110"/>
        <end position="133"/>
    </location>
</feature>
<evidence type="ECO:0000313" key="3">
    <source>
        <dbReference type="EMBL" id="RXW23251.1"/>
    </source>
</evidence>
<reference evidence="3 4" key="1">
    <citation type="submission" date="2019-01" db="EMBL/GenBank/DDBJ databases">
        <title>Draft genome sequence of Psathyrella aberdarensis IHI B618.</title>
        <authorList>
            <person name="Buettner E."/>
            <person name="Kellner H."/>
        </authorList>
    </citation>
    <scope>NUCLEOTIDE SEQUENCE [LARGE SCALE GENOMIC DNA]</scope>
    <source>
        <strain evidence="3 4">IHI B618</strain>
    </source>
</reference>
<sequence length="369" mass="40836">MVTPGVIFFISIYGLSVYLETPKNHRKGRTRYIALSLIITALTVLSTLLESAWLFGVLFTDNSGNGFSESMKRNGRSWERFTSPGLSMATVVLGDALLVYRCYVIWKRTWWVVILPSLTLITALVISVFALVFEVDASRTVKFESARTLLTVSTNILATGLISFYLLRARYRLSYIFPSKELQLYTGVVAILIESALPLSVFGIIYGAMALTGHSVPKAHREKFLVAWYTVSALFYTFCALAPVMIIFRVTTVQMRELTGVKINVVRAANAVLDQAVEYKSKRKSKPSPEEESPSSSSSSLKKNKSASLASPSPKDTADTAASFAESSNKLWASIARYNDALVDFLEDWEAKKRTMGCSGPNRKPVPGQ</sequence>
<dbReference type="EMBL" id="SDEE01000047">
    <property type="protein sequence ID" value="RXW23251.1"/>
    <property type="molecule type" value="Genomic_DNA"/>
</dbReference>
<keyword evidence="4" id="KW-1185">Reference proteome</keyword>
<feature type="transmembrane region" description="Helical" evidence="2">
    <location>
        <begin position="188"/>
        <end position="206"/>
    </location>
</feature>
<dbReference type="AlphaFoldDB" id="A0A4Q2DU89"/>
<feature type="transmembrane region" description="Helical" evidence="2">
    <location>
        <begin position="145"/>
        <end position="167"/>
    </location>
</feature>
<evidence type="ECO:0000256" key="1">
    <source>
        <dbReference type="SAM" id="MobiDB-lite"/>
    </source>
</evidence>
<feature type="transmembrane region" description="Helical" evidence="2">
    <location>
        <begin position="81"/>
        <end position="103"/>
    </location>
</feature>
<proteinExistence type="predicted"/>
<feature type="transmembrane region" description="Helical" evidence="2">
    <location>
        <begin position="226"/>
        <end position="248"/>
    </location>
</feature>
<keyword evidence="2" id="KW-0812">Transmembrane</keyword>